<dbReference type="AlphaFoldDB" id="A0A2U2HJ61"/>
<sequence>MVPPSRGAGLLLFCLLASLSAGAFASAAALQRFQIVTGDDSALTRRIALDLHKRLVPVFADDNVEKVDDGLPQRKVYVAIGPVALREAIMRKPEGVVIAAFTSAHVWRSVVAEVPRGRKSSVTAIFAEPAPSDQLRLIQLLYKRPVRVSAIVSADTAFLKPFLQGAAEIEDYHQGDDINGALKRIAKAEALLAMPDREVYNTENIRNILLSTYRHNQGVIGFSSDMVKTGALASTYSEIEDINAQIAETAATFIATNELAGPQFPRYFRTIVNAGVARSLKVVLDDNVTKFGRRPPGVK</sequence>
<feature type="signal peptide" evidence="1">
    <location>
        <begin position="1"/>
        <end position="23"/>
    </location>
</feature>
<name>A0A2U2HJ61_9BURK</name>
<organism evidence="2 3">
    <name type="scientific">Massilia glaciei</name>
    <dbReference type="NCBI Taxonomy" id="1524097"/>
    <lineage>
        <taxon>Bacteria</taxon>
        <taxon>Pseudomonadati</taxon>
        <taxon>Pseudomonadota</taxon>
        <taxon>Betaproteobacteria</taxon>
        <taxon>Burkholderiales</taxon>
        <taxon>Oxalobacteraceae</taxon>
        <taxon>Telluria group</taxon>
        <taxon>Massilia</taxon>
    </lineage>
</organism>
<evidence type="ECO:0000256" key="1">
    <source>
        <dbReference type="SAM" id="SignalP"/>
    </source>
</evidence>
<evidence type="ECO:0008006" key="4">
    <source>
        <dbReference type="Google" id="ProtNLM"/>
    </source>
</evidence>
<dbReference type="EMBL" id="PXWF02000238">
    <property type="protein sequence ID" value="PWF46856.1"/>
    <property type="molecule type" value="Genomic_DNA"/>
</dbReference>
<protein>
    <recommendedName>
        <fullName evidence="4">ABC transporter substrate-binding protein</fullName>
    </recommendedName>
</protein>
<keyword evidence="1" id="KW-0732">Signal</keyword>
<accession>A0A2U2HJ61</accession>
<dbReference type="OrthoDB" id="9178917at2"/>
<keyword evidence="3" id="KW-1185">Reference proteome</keyword>
<dbReference type="Gene3D" id="3.40.50.2300">
    <property type="match status" value="1"/>
</dbReference>
<proteinExistence type="predicted"/>
<evidence type="ECO:0000313" key="3">
    <source>
        <dbReference type="Proteomes" id="UP000241421"/>
    </source>
</evidence>
<dbReference type="Proteomes" id="UP000241421">
    <property type="component" value="Unassembled WGS sequence"/>
</dbReference>
<gene>
    <name evidence="2" type="ORF">C7C56_015005</name>
</gene>
<comment type="caution">
    <text evidence="2">The sequence shown here is derived from an EMBL/GenBank/DDBJ whole genome shotgun (WGS) entry which is preliminary data.</text>
</comment>
<feature type="chain" id="PRO_5015508091" description="ABC transporter substrate-binding protein" evidence="1">
    <location>
        <begin position="24"/>
        <end position="299"/>
    </location>
</feature>
<evidence type="ECO:0000313" key="2">
    <source>
        <dbReference type="EMBL" id="PWF46856.1"/>
    </source>
</evidence>
<reference evidence="2 3" key="1">
    <citation type="submission" date="2018-04" db="EMBL/GenBank/DDBJ databases">
        <title>Massilia violaceinigra sp. nov., a novel purple-pigmented bacterium isolated from Tianshan glacier, Xinjiang, China.</title>
        <authorList>
            <person name="Wang H."/>
        </authorList>
    </citation>
    <scope>NUCLEOTIDE SEQUENCE [LARGE SCALE GENOMIC DNA]</scope>
    <source>
        <strain evidence="2 3">B448-2</strain>
    </source>
</reference>